<protein>
    <submittedName>
        <fullName evidence="2">Sulfurtransferase</fullName>
    </submittedName>
</protein>
<dbReference type="Proteomes" id="UP000194350">
    <property type="component" value="Unassembled WGS sequence"/>
</dbReference>
<dbReference type="Pfam" id="PF21882">
    <property type="entry name" value="Gp53-like_C"/>
    <property type="match status" value="1"/>
</dbReference>
<evidence type="ECO:0000313" key="2">
    <source>
        <dbReference type="EMBL" id="OTA14878.1"/>
    </source>
</evidence>
<gene>
    <name evidence="2" type="ORF">Xvie_03281</name>
</gene>
<dbReference type="Gene3D" id="2.60.40.3940">
    <property type="match status" value="1"/>
</dbReference>
<dbReference type="RefSeq" id="WP_086110217.1">
    <property type="nucleotide sequence ID" value="NZ_CAWNGD010000065.1"/>
</dbReference>
<dbReference type="STRING" id="351656.Xvie_03281"/>
<reference evidence="2 3" key="1">
    <citation type="submission" date="2016-10" db="EMBL/GenBank/DDBJ databases">
        <title>Systematic genetic and metabolomic analysis of Xenorhabdus and Photorhabdus spp., highlights the requirements for a dual symbiotic and pathogenic life style.</title>
        <authorList>
            <person name="Tobias N.J."/>
            <person name="Wolff H."/>
            <person name="Djahanschiri B."/>
            <person name="Pidot S.J."/>
            <person name="Stinear T.P."/>
            <person name="Ebersberger I."/>
            <person name="Bode H.B."/>
        </authorList>
    </citation>
    <scope>NUCLEOTIDE SEQUENCE [LARGE SCALE GENOMIC DNA]</scope>
    <source>
        <strain evidence="2 3">DSM 22392</strain>
    </source>
</reference>
<comment type="caution">
    <text evidence="2">The sequence shown here is derived from an EMBL/GenBank/DDBJ whole genome shotgun (WGS) entry which is preliminary data.</text>
</comment>
<evidence type="ECO:0000313" key="3">
    <source>
        <dbReference type="Proteomes" id="UP000194350"/>
    </source>
</evidence>
<dbReference type="GO" id="GO:0016740">
    <property type="term" value="F:transferase activity"/>
    <property type="evidence" value="ECO:0007669"/>
    <property type="project" value="UniProtKB-KW"/>
</dbReference>
<feature type="domain" description="Putative tail fiber protein gp53-like C-terminal" evidence="1">
    <location>
        <begin position="69"/>
        <end position="158"/>
    </location>
</feature>
<keyword evidence="2" id="KW-0808">Transferase</keyword>
<keyword evidence="3" id="KW-1185">Reference proteome</keyword>
<proteinExistence type="predicted"/>
<sequence length="158" mass="17175">MKNLGLAETVVQAQNAVPNSRKINGESLTGDVNLNAEDVGTYGRSEIDNLFGLKDLAKLEENGWWECGDTGLIIQWGSHRFSALVENVVNLPREFKHACLSIQMIDAGGGVLPMATYPNGTLNSFKAWVAGKCFDFKGNEISLTTSSFIIGQYLAIGY</sequence>
<evidence type="ECO:0000259" key="1">
    <source>
        <dbReference type="Pfam" id="PF21882"/>
    </source>
</evidence>
<name>A0A1Y2SAX5_9GAMM</name>
<dbReference type="AlphaFoldDB" id="A0A1Y2SAX5"/>
<dbReference type="InterPro" id="IPR054075">
    <property type="entry name" value="Gp53-like_C"/>
</dbReference>
<organism evidence="2 3">
    <name type="scientific">Xenorhabdus vietnamensis</name>
    <dbReference type="NCBI Taxonomy" id="351656"/>
    <lineage>
        <taxon>Bacteria</taxon>
        <taxon>Pseudomonadati</taxon>
        <taxon>Pseudomonadota</taxon>
        <taxon>Gammaproteobacteria</taxon>
        <taxon>Enterobacterales</taxon>
        <taxon>Morganellaceae</taxon>
        <taxon>Xenorhabdus</taxon>
    </lineage>
</organism>
<dbReference type="EMBL" id="MUBJ01000022">
    <property type="protein sequence ID" value="OTA14878.1"/>
    <property type="molecule type" value="Genomic_DNA"/>
</dbReference>
<accession>A0A1Y2SAX5</accession>